<dbReference type="PANTHER" id="PTHR24363:SF0">
    <property type="entry name" value="SERINE_THREONINE KINASE LIKE DOMAIN CONTAINING 1"/>
    <property type="match status" value="1"/>
</dbReference>
<dbReference type="InterPro" id="IPR011009">
    <property type="entry name" value="Kinase-like_dom_sf"/>
</dbReference>
<feature type="domain" description="Protein kinase" evidence="11">
    <location>
        <begin position="8"/>
        <end position="259"/>
    </location>
</feature>
<evidence type="ECO:0000313" key="13">
    <source>
        <dbReference type="Proteomes" id="UP000826540"/>
    </source>
</evidence>
<dbReference type="EC" id="2.7.11.1" evidence="1"/>
<evidence type="ECO:0000256" key="8">
    <source>
        <dbReference type="ARBA" id="ARBA00048679"/>
    </source>
</evidence>
<evidence type="ECO:0000256" key="7">
    <source>
        <dbReference type="ARBA" id="ARBA00047899"/>
    </source>
</evidence>
<evidence type="ECO:0000259" key="11">
    <source>
        <dbReference type="PROSITE" id="PS50011"/>
    </source>
</evidence>
<evidence type="ECO:0000256" key="1">
    <source>
        <dbReference type="ARBA" id="ARBA00012513"/>
    </source>
</evidence>
<evidence type="ECO:0000256" key="4">
    <source>
        <dbReference type="ARBA" id="ARBA00022741"/>
    </source>
</evidence>
<evidence type="ECO:0000256" key="3">
    <source>
        <dbReference type="ARBA" id="ARBA00022679"/>
    </source>
</evidence>
<comment type="catalytic activity">
    <reaction evidence="7">
        <text>L-threonyl-[protein] + ATP = O-phospho-L-threonyl-[protein] + ADP + H(+)</text>
        <dbReference type="Rhea" id="RHEA:46608"/>
        <dbReference type="Rhea" id="RHEA-COMP:11060"/>
        <dbReference type="Rhea" id="RHEA-COMP:11605"/>
        <dbReference type="ChEBI" id="CHEBI:15378"/>
        <dbReference type="ChEBI" id="CHEBI:30013"/>
        <dbReference type="ChEBI" id="CHEBI:30616"/>
        <dbReference type="ChEBI" id="CHEBI:61977"/>
        <dbReference type="ChEBI" id="CHEBI:456216"/>
        <dbReference type="EC" id="2.7.11.1"/>
    </reaction>
</comment>
<dbReference type="InterPro" id="IPR000719">
    <property type="entry name" value="Prot_kinase_dom"/>
</dbReference>
<dbReference type="PANTHER" id="PTHR24363">
    <property type="entry name" value="SERINE/THREONINE PROTEIN KINASE"/>
    <property type="match status" value="1"/>
</dbReference>
<evidence type="ECO:0000256" key="10">
    <source>
        <dbReference type="SAM" id="Phobius"/>
    </source>
</evidence>
<keyword evidence="2 12" id="KW-0723">Serine/threonine-protein kinase</keyword>
<dbReference type="PROSITE" id="PS00108">
    <property type="entry name" value="PROTEIN_KINASE_ST"/>
    <property type="match status" value="1"/>
</dbReference>
<dbReference type="SUPFAM" id="SSF56112">
    <property type="entry name" value="Protein kinase-like (PK-like)"/>
    <property type="match status" value="1"/>
</dbReference>
<comment type="catalytic activity">
    <reaction evidence="8">
        <text>L-seryl-[protein] + ATP = O-phospho-L-seryl-[protein] + ADP + H(+)</text>
        <dbReference type="Rhea" id="RHEA:17989"/>
        <dbReference type="Rhea" id="RHEA-COMP:9863"/>
        <dbReference type="Rhea" id="RHEA-COMP:11604"/>
        <dbReference type="ChEBI" id="CHEBI:15378"/>
        <dbReference type="ChEBI" id="CHEBI:29999"/>
        <dbReference type="ChEBI" id="CHEBI:30616"/>
        <dbReference type="ChEBI" id="CHEBI:83421"/>
        <dbReference type="ChEBI" id="CHEBI:456216"/>
        <dbReference type="EC" id="2.7.11.1"/>
    </reaction>
</comment>
<dbReference type="Pfam" id="PF00069">
    <property type="entry name" value="Pkinase"/>
    <property type="match status" value="1"/>
</dbReference>
<dbReference type="GO" id="GO:0004674">
    <property type="term" value="F:protein serine/threonine kinase activity"/>
    <property type="evidence" value="ECO:0007669"/>
    <property type="project" value="UniProtKB-KW"/>
</dbReference>
<keyword evidence="4 9" id="KW-0547">Nucleotide-binding</keyword>
<dbReference type="PROSITE" id="PS50011">
    <property type="entry name" value="PROTEIN_KINASE_DOM"/>
    <property type="match status" value="1"/>
</dbReference>
<feature type="transmembrane region" description="Helical" evidence="10">
    <location>
        <begin position="293"/>
        <end position="313"/>
    </location>
</feature>
<evidence type="ECO:0000256" key="6">
    <source>
        <dbReference type="ARBA" id="ARBA00022840"/>
    </source>
</evidence>
<dbReference type="CDD" id="cd14014">
    <property type="entry name" value="STKc_PknB_like"/>
    <property type="match status" value="1"/>
</dbReference>
<proteinExistence type="predicted"/>
<keyword evidence="5 12" id="KW-0418">Kinase</keyword>
<dbReference type="EMBL" id="CP080598">
    <property type="protein sequence ID" value="QYX31376.1"/>
    <property type="molecule type" value="Genomic_DNA"/>
</dbReference>
<dbReference type="SMART" id="SM00220">
    <property type="entry name" value="S_TKc"/>
    <property type="match status" value="1"/>
</dbReference>
<keyword evidence="6 9" id="KW-0067">ATP-binding</keyword>
<evidence type="ECO:0000256" key="5">
    <source>
        <dbReference type="ARBA" id="ARBA00022777"/>
    </source>
</evidence>
<protein>
    <recommendedName>
        <fullName evidence="1">non-specific serine/threonine protein kinase</fullName>
        <ecNumber evidence="1">2.7.11.1</ecNumber>
    </recommendedName>
</protein>
<sequence>MNNIGGKYQLLKILGSGNFGTTYLAVDQYGKNYAVKQLTFSSNDPDKIAIAQRKFNDEKEILQKLQAHQQIPDFVDYIAENQQYYLVQQYIHGETLREKLNKSQTFSIEKSQKILIDILKILDYIHKQGIIHRDIKPDNIMIDHNDKLFLIDFGAVKAENPNGTKLQTPGTNIFSRGYAPIEQMRGYPEKNSDIYALGMTIIELITGLKPEKLTDTWYRDIHITDDFQDILCKMIDEYQDTRYQSAQEIIQDLQKPPSVQKTIPLSNLNTNGTTNGKINNSSVSISSRSGTDMILFGVMFTLISILIFHTAMLPGMKKQNEQIPETTVKIIKLE</sequence>
<evidence type="ECO:0000256" key="2">
    <source>
        <dbReference type="ARBA" id="ARBA00022527"/>
    </source>
</evidence>
<evidence type="ECO:0000256" key="9">
    <source>
        <dbReference type="PROSITE-ProRule" id="PRU10141"/>
    </source>
</evidence>
<evidence type="ECO:0000313" key="12">
    <source>
        <dbReference type="EMBL" id="QYX31376.1"/>
    </source>
</evidence>
<dbReference type="RefSeq" id="WP_220609428.1">
    <property type="nucleotide sequence ID" value="NZ_CP080598.1"/>
</dbReference>
<keyword evidence="13" id="KW-1185">Reference proteome</keyword>
<keyword evidence="3" id="KW-0808">Transferase</keyword>
<accession>A0ABX8WY46</accession>
<gene>
    <name evidence="12" type="ORF">K2F26_21610</name>
</gene>
<reference evidence="12 13" key="1">
    <citation type="journal article" date="2022" name="J. Am. Chem. Soc.">
        <title>Biosynthesis of Guanitoxin Enables Global Environmental Detection in Freshwater Cyanobacteria.</title>
        <authorList>
            <person name="Lima S.T."/>
            <person name="Fallon T.R."/>
            <person name="Cordoza J.L."/>
            <person name="Chekan J.R."/>
            <person name="Delbaje E."/>
            <person name="Hopiavuori A.R."/>
            <person name="Alvarenga D.O."/>
            <person name="Wood S.M."/>
            <person name="Luhavaya H."/>
            <person name="Baumgartner J.T."/>
            <person name="Dorr F.A."/>
            <person name="Etchegaray A."/>
            <person name="Pinto E."/>
            <person name="McKinnie S.M.K."/>
            <person name="Fiore M.F."/>
            <person name="Moore B.S."/>
        </authorList>
    </citation>
    <scope>NUCLEOTIDE SEQUENCE [LARGE SCALE GENOMIC DNA]</scope>
    <source>
        <strain evidence="12 13">ITEP-024</strain>
    </source>
</reference>
<keyword evidence="10" id="KW-0472">Membrane</keyword>
<dbReference type="Proteomes" id="UP000826540">
    <property type="component" value="Chromosome"/>
</dbReference>
<dbReference type="InterPro" id="IPR008271">
    <property type="entry name" value="Ser/Thr_kinase_AS"/>
</dbReference>
<dbReference type="PROSITE" id="PS00107">
    <property type="entry name" value="PROTEIN_KINASE_ATP"/>
    <property type="match status" value="1"/>
</dbReference>
<dbReference type="InterPro" id="IPR017441">
    <property type="entry name" value="Protein_kinase_ATP_BS"/>
</dbReference>
<feature type="binding site" evidence="9">
    <location>
        <position position="36"/>
    </location>
    <ligand>
        <name>ATP</name>
        <dbReference type="ChEBI" id="CHEBI:30616"/>
    </ligand>
</feature>
<keyword evidence="10" id="KW-1133">Transmembrane helix</keyword>
<name>A0ABX8WY46_9CYAN</name>
<organism evidence="12 13">
    <name type="scientific">Sphaerospermopsis torques-reginae ITEP-024</name>
    <dbReference type="NCBI Taxonomy" id="984208"/>
    <lineage>
        <taxon>Bacteria</taxon>
        <taxon>Bacillati</taxon>
        <taxon>Cyanobacteriota</taxon>
        <taxon>Cyanophyceae</taxon>
        <taxon>Nostocales</taxon>
        <taxon>Aphanizomenonaceae</taxon>
        <taxon>Sphaerospermopsis</taxon>
        <taxon>Sphaerospermopsis torques-reginae</taxon>
    </lineage>
</organism>
<keyword evidence="10" id="KW-0812">Transmembrane</keyword>
<dbReference type="Gene3D" id="1.10.510.10">
    <property type="entry name" value="Transferase(Phosphotransferase) domain 1"/>
    <property type="match status" value="1"/>
</dbReference>